<dbReference type="InterPro" id="IPR040758">
    <property type="entry name" value="PrmC_N"/>
</dbReference>
<protein>
    <recommendedName>
        <fullName evidence="1">peptide chain release factor N(5)-glutamine methyltransferase</fullName>
        <ecNumber evidence="1">2.1.1.297</ecNumber>
    </recommendedName>
</protein>
<comment type="catalytic activity">
    <reaction evidence="5">
        <text>L-glutaminyl-[peptide chain release factor] + S-adenosyl-L-methionine = N(5)-methyl-L-glutaminyl-[peptide chain release factor] + S-adenosyl-L-homocysteine + H(+)</text>
        <dbReference type="Rhea" id="RHEA:42896"/>
        <dbReference type="Rhea" id="RHEA-COMP:10271"/>
        <dbReference type="Rhea" id="RHEA-COMP:10272"/>
        <dbReference type="ChEBI" id="CHEBI:15378"/>
        <dbReference type="ChEBI" id="CHEBI:30011"/>
        <dbReference type="ChEBI" id="CHEBI:57856"/>
        <dbReference type="ChEBI" id="CHEBI:59789"/>
        <dbReference type="ChEBI" id="CHEBI:61891"/>
        <dbReference type="EC" id="2.1.1.297"/>
    </reaction>
</comment>
<keyword evidence="2 8" id="KW-0489">Methyltransferase</keyword>
<name>A0A9D1QE60_9BACT</name>
<reference evidence="8" key="2">
    <citation type="submission" date="2021-04" db="EMBL/GenBank/DDBJ databases">
        <authorList>
            <person name="Gilroy R."/>
        </authorList>
    </citation>
    <scope>NUCLEOTIDE SEQUENCE</scope>
    <source>
        <strain evidence="8">ChiBcec15-1070</strain>
    </source>
</reference>
<keyword evidence="3 8" id="KW-0808">Transferase</keyword>
<evidence type="ECO:0000259" key="6">
    <source>
        <dbReference type="Pfam" id="PF05175"/>
    </source>
</evidence>
<dbReference type="EC" id="2.1.1.297" evidence="1"/>
<dbReference type="NCBIfam" id="TIGR03534">
    <property type="entry name" value="RF_mod_PrmC"/>
    <property type="match status" value="1"/>
</dbReference>
<feature type="domain" description="Release factor glutamine methyltransferase N-terminal" evidence="7">
    <location>
        <begin position="7"/>
        <end position="74"/>
    </location>
</feature>
<evidence type="ECO:0000256" key="3">
    <source>
        <dbReference type="ARBA" id="ARBA00022679"/>
    </source>
</evidence>
<comment type="caution">
    <text evidence="8">The sequence shown here is derived from an EMBL/GenBank/DDBJ whole genome shotgun (WGS) entry which is preliminary data.</text>
</comment>
<dbReference type="SUPFAM" id="SSF53335">
    <property type="entry name" value="S-adenosyl-L-methionine-dependent methyltransferases"/>
    <property type="match status" value="1"/>
</dbReference>
<dbReference type="PANTHER" id="PTHR18895">
    <property type="entry name" value="HEMK METHYLTRANSFERASE"/>
    <property type="match status" value="1"/>
</dbReference>
<dbReference type="NCBIfam" id="TIGR00536">
    <property type="entry name" value="hemK_fam"/>
    <property type="match status" value="1"/>
</dbReference>
<dbReference type="Gene3D" id="3.40.50.150">
    <property type="entry name" value="Vaccinia Virus protein VP39"/>
    <property type="match status" value="1"/>
</dbReference>
<accession>A0A9D1QE60</accession>
<dbReference type="InterPro" id="IPR002052">
    <property type="entry name" value="DNA_methylase_N6_adenine_CS"/>
</dbReference>
<dbReference type="InterPro" id="IPR004556">
    <property type="entry name" value="HemK-like"/>
</dbReference>
<organism evidence="8 9">
    <name type="scientific">Candidatus Rikenella faecigallinarum</name>
    <dbReference type="NCBI Taxonomy" id="2838745"/>
    <lineage>
        <taxon>Bacteria</taxon>
        <taxon>Pseudomonadati</taxon>
        <taxon>Bacteroidota</taxon>
        <taxon>Bacteroidia</taxon>
        <taxon>Bacteroidales</taxon>
        <taxon>Rikenellaceae</taxon>
        <taxon>Rikenella</taxon>
    </lineage>
</organism>
<dbReference type="GO" id="GO:0003676">
    <property type="term" value="F:nucleic acid binding"/>
    <property type="evidence" value="ECO:0007669"/>
    <property type="project" value="InterPro"/>
</dbReference>
<evidence type="ECO:0000259" key="7">
    <source>
        <dbReference type="Pfam" id="PF17827"/>
    </source>
</evidence>
<dbReference type="CDD" id="cd02440">
    <property type="entry name" value="AdoMet_MTases"/>
    <property type="match status" value="1"/>
</dbReference>
<dbReference type="Proteomes" id="UP000823926">
    <property type="component" value="Unassembled WGS sequence"/>
</dbReference>
<dbReference type="PANTHER" id="PTHR18895:SF74">
    <property type="entry name" value="MTRF1L RELEASE FACTOR GLUTAMINE METHYLTRANSFERASE"/>
    <property type="match status" value="1"/>
</dbReference>
<dbReference type="InterPro" id="IPR019874">
    <property type="entry name" value="RF_methyltr_PrmC"/>
</dbReference>
<dbReference type="Pfam" id="PF17827">
    <property type="entry name" value="PrmC_N"/>
    <property type="match status" value="1"/>
</dbReference>
<keyword evidence="4" id="KW-0949">S-adenosyl-L-methionine</keyword>
<dbReference type="Gene3D" id="1.10.8.10">
    <property type="entry name" value="DNA helicase RuvA subunit, C-terminal domain"/>
    <property type="match status" value="1"/>
</dbReference>
<dbReference type="GO" id="GO:0102559">
    <property type="term" value="F:peptide chain release factor N(5)-glutamine methyltransferase activity"/>
    <property type="evidence" value="ECO:0007669"/>
    <property type="project" value="UniProtKB-EC"/>
</dbReference>
<dbReference type="InterPro" id="IPR007848">
    <property type="entry name" value="Small_mtfrase_dom"/>
</dbReference>
<proteinExistence type="predicted"/>
<dbReference type="EMBL" id="DXHL01000014">
    <property type="protein sequence ID" value="HIW10376.1"/>
    <property type="molecule type" value="Genomic_DNA"/>
</dbReference>
<evidence type="ECO:0000256" key="2">
    <source>
        <dbReference type="ARBA" id="ARBA00022603"/>
    </source>
</evidence>
<dbReference type="InterPro" id="IPR029063">
    <property type="entry name" value="SAM-dependent_MTases_sf"/>
</dbReference>
<gene>
    <name evidence="8" type="primary">prmC</name>
    <name evidence="8" type="ORF">H9888_02640</name>
</gene>
<feature type="domain" description="Methyltransferase small" evidence="6">
    <location>
        <begin position="103"/>
        <end position="194"/>
    </location>
</feature>
<dbReference type="InterPro" id="IPR050320">
    <property type="entry name" value="N5-glutamine_MTase"/>
</dbReference>
<dbReference type="AlphaFoldDB" id="A0A9D1QE60"/>
<reference evidence="8" key="1">
    <citation type="journal article" date="2021" name="PeerJ">
        <title>Extensive microbial diversity within the chicken gut microbiome revealed by metagenomics and culture.</title>
        <authorList>
            <person name="Gilroy R."/>
            <person name="Ravi A."/>
            <person name="Getino M."/>
            <person name="Pursley I."/>
            <person name="Horton D.L."/>
            <person name="Alikhan N.F."/>
            <person name="Baker D."/>
            <person name="Gharbi K."/>
            <person name="Hall N."/>
            <person name="Watson M."/>
            <person name="Adriaenssens E.M."/>
            <person name="Foster-Nyarko E."/>
            <person name="Jarju S."/>
            <person name="Secka A."/>
            <person name="Antonio M."/>
            <person name="Oren A."/>
            <person name="Chaudhuri R.R."/>
            <person name="La Ragione R."/>
            <person name="Hildebrand F."/>
            <person name="Pallen M.J."/>
        </authorList>
    </citation>
    <scope>NUCLEOTIDE SEQUENCE</scope>
    <source>
        <strain evidence="8">ChiBcec15-1070</strain>
    </source>
</reference>
<evidence type="ECO:0000256" key="4">
    <source>
        <dbReference type="ARBA" id="ARBA00022691"/>
    </source>
</evidence>
<evidence type="ECO:0000313" key="9">
    <source>
        <dbReference type="Proteomes" id="UP000823926"/>
    </source>
</evidence>
<evidence type="ECO:0000256" key="5">
    <source>
        <dbReference type="ARBA" id="ARBA00048391"/>
    </source>
</evidence>
<evidence type="ECO:0000256" key="1">
    <source>
        <dbReference type="ARBA" id="ARBA00012771"/>
    </source>
</evidence>
<evidence type="ECO:0000313" key="8">
    <source>
        <dbReference type="EMBL" id="HIW10376.1"/>
    </source>
</evidence>
<dbReference type="GO" id="GO:0032259">
    <property type="term" value="P:methylation"/>
    <property type="evidence" value="ECO:0007669"/>
    <property type="project" value="UniProtKB-KW"/>
</dbReference>
<dbReference type="PROSITE" id="PS00092">
    <property type="entry name" value="N6_MTASE"/>
    <property type="match status" value="1"/>
</dbReference>
<dbReference type="Pfam" id="PF05175">
    <property type="entry name" value="MTS"/>
    <property type="match status" value="1"/>
</dbReference>
<sequence>MTLRETYNRAVARLRPLYGDAEARAVVERLFDERYGIDRLKRVTDGDTPFVETESWESDLRRLEAWEPVQYVIGSESFYGRRFALSRETLIPRSETEMMVREILHGEPRQRILDIGTGSGAIAVTLAAEWPTAQVEAWDISTAALETAAENAQLHGVAQRVRCVERDVLHYCPTPDTAPFDLVVSNPPYVLDSERTAMRDNVTRYEPPRALYVPDSDPLRFYRAIAQLPIVAHGGELWFEINERFGQAVAELLHASGYDKVRIRPDLHGRDRFVTGRNANSSNNTL</sequence>